<keyword evidence="2" id="KW-0472">Membrane</keyword>
<organism evidence="3 4">
    <name type="scientific">Microbotryum silenes-dioicae</name>
    <dbReference type="NCBI Taxonomy" id="796604"/>
    <lineage>
        <taxon>Eukaryota</taxon>
        <taxon>Fungi</taxon>
        <taxon>Dikarya</taxon>
        <taxon>Basidiomycota</taxon>
        <taxon>Pucciniomycotina</taxon>
        <taxon>Microbotryomycetes</taxon>
        <taxon>Microbotryales</taxon>
        <taxon>Microbotryaceae</taxon>
        <taxon>Microbotryum</taxon>
    </lineage>
</organism>
<dbReference type="STRING" id="796604.A0A2X0M1T9"/>
<dbReference type="EMBL" id="FQNC01000041">
    <property type="protein sequence ID" value="SGY30410.1"/>
    <property type="molecule type" value="Genomic_DNA"/>
</dbReference>
<gene>
    <name evidence="3" type="primary">BQ5605_C002g01151</name>
    <name evidence="3" type="ORF">BQ5605_C002G01151</name>
</gene>
<feature type="compositionally biased region" description="Basic and acidic residues" evidence="1">
    <location>
        <begin position="68"/>
        <end position="80"/>
    </location>
</feature>
<evidence type="ECO:0000256" key="1">
    <source>
        <dbReference type="SAM" id="MobiDB-lite"/>
    </source>
</evidence>
<keyword evidence="2" id="KW-1133">Transmembrane helix</keyword>
<dbReference type="Proteomes" id="UP000249464">
    <property type="component" value="Unassembled WGS sequence"/>
</dbReference>
<accession>A0A2X0M1T9</accession>
<proteinExistence type="predicted"/>
<feature type="compositionally biased region" description="Low complexity" evidence="1">
    <location>
        <begin position="166"/>
        <end position="187"/>
    </location>
</feature>
<dbReference type="AlphaFoldDB" id="A0A2X0M1T9"/>
<protein>
    <submittedName>
        <fullName evidence="3">BQ5605_C002g01151 protein</fullName>
    </submittedName>
</protein>
<feature type="transmembrane region" description="Helical" evidence="2">
    <location>
        <begin position="301"/>
        <end position="322"/>
    </location>
</feature>
<feature type="region of interest" description="Disordered" evidence="1">
    <location>
        <begin position="1"/>
        <end position="280"/>
    </location>
</feature>
<keyword evidence="4" id="KW-1185">Reference proteome</keyword>
<evidence type="ECO:0000256" key="2">
    <source>
        <dbReference type="SAM" id="Phobius"/>
    </source>
</evidence>
<keyword evidence="2" id="KW-0812">Transmembrane</keyword>
<name>A0A2X0M1T9_9BASI</name>
<feature type="compositionally biased region" description="Low complexity" evidence="1">
    <location>
        <begin position="1"/>
        <end position="60"/>
    </location>
</feature>
<evidence type="ECO:0000313" key="3">
    <source>
        <dbReference type="EMBL" id="SGY30410.1"/>
    </source>
</evidence>
<reference evidence="3 4" key="1">
    <citation type="submission" date="2016-11" db="EMBL/GenBank/DDBJ databases">
        <authorList>
            <person name="Jaros S."/>
            <person name="Januszkiewicz K."/>
            <person name="Wedrychowicz H."/>
        </authorList>
    </citation>
    <scope>NUCLEOTIDE SEQUENCE [LARGE SCALE GENOMIC DNA]</scope>
</reference>
<evidence type="ECO:0000313" key="4">
    <source>
        <dbReference type="Proteomes" id="UP000249464"/>
    </source>
</evidence>
<sequence>MPAPGRSAPASPRQPSRIPTRRSSANTPPSAAGSSTTPAAIAANPASIGSPSRPASSSTSHGTLAHSTTKEAGRRAERSRSVSHPQRLSHEASFEANMAPGTIDVISGSPHLSPSPPPETRERLGMSRSAQKYMSSSSSSPKLSQIRNVEEGLRSPSSLVYPAPIRFPSHPSRPSSSTTTSQPRRSTCPVRPKLERPLSTCYTSLPVPPPRTPGDDDEEASPSQQWSGWLWGSNSRHHQQQQQGADSLAERGTGGSPIKRSSEREPLLEYSTATSETRSREGLPKVTRQCLIAEIKCYGKYMLPPIIVFVGLVMSLALVLYAHARSRQSDTDVHPFYLFFI</sequence>